<feature type="region of interest" description="Disordered" evidence="2">
    <location>
        <begin position="152"/>
        <end position="171"/>
    </location>
</feature>
<dbReference type="InterPro" id="IPR021109">
    <property type="entry name" value="Peptidase_aspartic_dom_sf"/>
</dbReference>
<accession>A0ABP9YGR5</accession>
<protein>
    <recommendedName>
        <fullName evidence="5">Gag-pol polyprotein</fullName>
    </recommendedName>
</protein>
<dbReference type="Proteomes" id="UP001476247">
    <property type="component" value="Unassembled WGS sequence"/>
</dbReference>
<feature type="compositionally biased region" description="Low complexity" evidence="2">
    <location>
        <begin position="23"/>
        <end position="46"/>
    </location>
</feature>
<evidence type="ECO:0000256" key="2">
    <source>
        <dbReference type="SAM" id="MobiDB-lite"/>
    </source>
</evidence>
<organism evidence="3 4">
    <name type="scientific">Helicostylum pulchrum</name>
    <dbReference type="NCBI Taxonomy" id="562976"/>
    <lineage>
        <taxon>Eukaryota</taxon>
        <taxon>Fungi</taxon>
        <taxon>Fungi incertae sedis</taxon>
        <taxon>Mucoromycota</taxon>
        <taxon>Mucoromycotina</taxon>
        <taxon>Mucoromycetes</taxon>
        <taxon>Mucorales</taxon>
        <taxon>Mucorineae</taxon>
        <taxon>Mucoraceae</taxon>
        <taxon>Helicostylum</taxon>
    </lineage>
</organism>
<gene>
    <name evidence="3" type="ORF">HPULCUR_011672</name>
</gene>
<feature type="non-terminal residue" evidence="3">
    <location>
        <position position="1"/>
    </location>
</feature>
<dbReference type="InterPro" id="IPR001969">
    <property type="entry name" value="Aspartic_peptidase_AS"/>
</dbReference>
<keyword evidence="1" id="KW-0378">Hydrolase</keyword>
<comment type="caution">
    <text evidence="3">The sequence shown here is derived from an EMBL/GenBank/DDBJ whole genome shotgun (WGS) entry which is preliminary data.</text>
</comment>
<proteinExistence type="predicted"/>
<evidence type="ECO:0000313" key="3">
    <source>
        <dbReference type="EMBL" id="GAA5806142.1"/>
    </source>
</evidence>
<reference evidence="3 4" key="1">
    <citation type="submission" date="2024-04" db="EMBL/GenBank/DDBJ databases">
        <title>genome sequences of Mucor flavus KT1a and Helicostylum pulchrum KT1b strains isolation_sourced from the surface of a dry-aged beef.</title>
        <authorList>
            <person name="Toyotome T."/>
            <person name="Hosono M."/>
            <person name="Torimaru M."/>
            <person name="Fukuda K."/>
            <person name="Mikami N."/>
        </authorList>
    </citation>
    <scope>NUCLEOTIDE SEQUENCE [LARGE SCALE GENOMIC DNA]</scope>
    <source>
        <strain evidence="3 4">KT1b</strain>
    </source>
</reference>
<dbReference type="InterPro" id="IPR043502">
    <property type="entry name" value="DNA/RNA_pol_sf"/>
</dbReference>
<dbReference type="PROSITE" id="PS00141">
    <property type="entry name" value="ASP_PROTEASE"/>
    <property type="match status" value="1"/>
</dbReference>
<name>A0ABP9YGR5_9FUNG</name>
<evidence type="ECO:0000313" key="4">
    <source>
        <dbReference type="Proteomes" id="UP001476247"/>
    </source>
</evidence>
<dbReference type="CDD" id="cd00303">
    <property type="entry name" value="retropepsin_like"/>
    <property type="match status" value="1"/>
</dbReference>
<dbReference type="SUPFAM" id="SSF50630">
    <property type="entry name" value="Acid proteases"/>
    <property type="match status" value="1"/>
</dbReference>
<evidence type="ECO:0000256" key="1">
    <source>
        <dbReference type="ARBA" id="ARBA00022750"/>
    </source>
</evidence>
<dbReference type="Pfam" id="PF13650">
    <property type="entry name" value="Asp_protease_2"/>
    <property type="match status" value="1"/>
</dbReference>
<keyword evidence="4" id="KW-1185">Reference proteome</keyword>
<feature type="region of interest" description="Disordered" evidence="2">
    <location>
        <begin position="21"/>
        <end position="98"/>
    </location>
</feature>
<dbReference type="SUPFAM" id="SSF56672">
    <property type="entry name" value="DNA/RNA polymerases"/>
    <property type="match status" value="1"/>
</dbReference>
<sequence length="506" mass="54816">YDLDIITTFARDFFNKFYKNVGSSSSSASASSSSASASSSSSPTSSKRSHVQAAFDNDDVKSSSKSKYAHAYTPGAGSSSVPPPVSRSERNNRPRRNKYCSYHRVDTHNTENCRAAAGANGEPSSSSSSYVNRRTCRHCGAAGWTPAHMCNTAIRGNNPPPPPPPQDDTHRRLAGMTLSEDELSNTTPSSTVSVDANISVPPVPVVPLPDITTSDMDVDVALEIAEQAQLCKFHEIYSVPPDNRTNMLVLPVIIENIKTYAILDTGSTFSIISPSFASAINATITPTSGTIQLGHANSVEKRYGFSSLRLFYNNKTHTHTFEIFDIFTSLNNANIPCLIGMDLMSTLQIGVTGLIISHFDIDKSNPFPPVPIDPTTLAPNNSPYGTDIERKHMLEILKPLLEQNSAIDVTRTYCNLPGAIVRLPTKPGCVAYTKQFPLPYAFKESVLAQIALWEKESVIVPAPSHTGFNSPLLVVSKKDMDGVMNRSVDPSDAGFLDPLCNVMHVT</sequence>
<keyword evidence="1" id="KW-0064">Aspartyl protease</keyword>
<keyword evidence="1" id="KW-0645">Protease</keyword>
<dbReference type="EMBL" id="BAABUJ010000058">
    <property type="protein sequence ID" value="GAA5806142.1"/>
    <property type="molecule type" value="Genomic_DNA"/>
</dbReference>
<dbReference type="Gene3D" id="2.40.70.10">
    <property type="entry name" value="Acid Proteases"/>
    <property type="match status" value="1"/>
</dbReference>
<evidence type="ECO:0008006" key="5">
    <source>
        <dbReference type="Google" id="ProtNLM"/>
    </source>
</evidence>
<dbReference type="Gene3D" id="3.10.10.10">
    <property type="entry name" value="HIV Type 1 Reverse Transcriptase, subunit A, domain 1"/>
    <property type="match status" value="1"/>
</dbReference>